<keyword evidence="2" id="KW-1185">Reference proteome</keyword>
<dbReference type="EMBL" id="BOPG01000078">
    <property type="protein sequence ID" value="GIJ62499.1"/>
    <property type="molecule type" value="Genomic_DNA"/>
</dbReference>
<comment type="caution">
    <text evidence="1">The sequence shown here is derived from an EMBL/GenBank/DDBJ whole genome shotgun (WGS) entry which is preliminary data.</text>
</comment>
<proteinExistence type="predicted"/>
<evidence type="ECO:0000313" key="2">
    <source>
        <dbReference type="Proteomes" id="UP000612585"/>
    </source>
</evidence>
<organism evidence="1 2">
    <name type="scientific">Virgisporangium aurantiacum</name>
    <dbReference type="NCBI Taxonomy" id="175570"/>
    <lineage>
        <taxon>Bacteria</taxon>
        <taxon>Bacillati</taxon>
        <taxon>Actinomycetota</taxon>
        <taxon>Actinomycetes</taxon>
        <taxon>Micromonosporales</taxon>
        <taxon>Micromonosporaceae</taxon>
        <taxon>Virgisporangium</taxon>
    </lineage>
</organism>
<reference evidence="1" key="1">
    <citation type="submission" date="2021-01" db="EMBL/GenBank/DDBJ databases">
        <title>Whole genome shotgun sequence of Virgisporangium aurantiacum NBRC 16421.</title>
        <authorList>
            <person name="Komaki H."/>
            <person name="Tamura T."/>
        </authorList>
    </citation>
    <scope>NUCLEOTIDE SEQUENCE</scope>
    <source>
        <strain evidence="1">NBRC 16421</strain>
    </source>
</reference>
<dbReference type="AlphaFoldDB" id="A0A8J4E5U1"/>
<gene>
    <name evidence="1" type="ORF">Vau01_100150</name>
</gene>
<sequence>MSGSTPAGPLRRRLTPVTLVALFFAVLVSLGLASPAAASTPVAASGTVVSTTTTAPASLAVTDGTAADVEAAAYSCKIRDYCGPFGSESSCENARRNLINRGYYAPEPCFYWGGGGVPNGWYFFWFH</sequence>
<dbReference type="Proteomes" id="UP000612585">
    <property type="component" value="Unassembled WGS sequence"/>
</dbReference>
<dbReference type="RefSeq" id="WP_204008179.1">
    <property type="nucleotide sequence ID" value="NZ_BOPG01000078.1"/>
</dbReference>
<accession>A0A8J4E5U1</accession>
<protein>
    <submittedName>
        <fullName evidence="1">Uncharacterized protein</fullName>
    </submittedName>
</protein>
<evidence type="ECO:0000313" key="1">
    <source>
        <dbReference type="EMBL" id="GIJ62499.1"/>
    </source>
</evidence>
<name>A0A8J4E5U1_9ACTN</name>